<organism evidence="2 3">
    <name type="scientific">Prunus avium</name>
    <name type="common">Cherry</name>
    <name type="synonym">Cerasus avium</name>
    <dbReference type="NCBI Taxonomy" id="42229"/>
    <lineage>
        <taxon>Eukaryota</taxon>
        <taxon>Viridiplantae</taxon>
        <taxon>Streptophyta</taxon>
        <taxon>Embryophyta</taxon>
        <taxon>Tracheophyta</taxon>
        <taxon>Spermatophyta</taxon>
        <taxon>Magnoliopsida</taxon>
        <taxon>eudicotyledons</taxon>
        <taxon>Gunneridae</taxon>
        <taxon>Pentapetalae</taxon>
        <taxon>rosids</taxon>
        <taxon>fabids</taxon>
        <taxon>Rosales</taxon>
        <taxon>Rosaceae</taxon>
        <taxon>Amygdaloideae</taxon>
        <taxon>Amygdaleae</taxon>
        <taxon>Prunus</taxon>
    </lineage>
</organism>
<dbReference type="PANTHER" id="PTHR33240">
    <property type="entry name" value="OS08G0508500 PROTEIN"/>
    <property type="match status" value="1"/>
</dbReference>
<gene>
    <name evidence="3" type="primary">LOC110745657</name>
</gene>
<sequence>MALADGIIRLEEEELTQSKRTTSTIATPKPPPEQKAETKRYSLKQEFSNGPKQSRPFTRITVSLAKLFHENKGKGIFRTPPAIRESPEKCDRNKMCAHHNIDECRSLGYQVEAMLRKGMLSQYRAEPENRASEKGGSKTMTGNIANEELLEINTIHGRSNPMEGKEARSRFEKRQTEKVRRINGIAFASEFAKALEKIRVISFTQKDMEGIEFPHNDALVVTLRVANLMVKRVMIDGGSRADVLFWSTFKRMKLDENEIQRNPTPIYAFEGMKVQPIGDVTLPVIVAGKTLFVTFIVLDAPSAYNAIMRRNWIHRMDGEASTCCQVMRCISEDGRTTVDIKGDQVEARRCYSIATNPKAATSQKSEDL</sequence>
<accession>A0A6P5R996</accession>
<evidence type="ECO:0000313" key="3">
    <source>
        <dbReference type="RefSeq" id="XP_021801470.1"/>
    </source>
</evidence>
<evidence type="ECO:0000313" key="2">
    <source>
        <dbReference type="Proteomes" id="UP000515124"/>
    </source>
</evidence>
<dbReference type="KEGG" id="pavi:110745657"/>
<dbReference type="RefSeq" id="XP_021801470.1">
    <property type="nucleotide sequence ID" value="XM_021945778.1"/>
</dbReference>
<dbReference type="Proteomes" id="UP000515124">
    <property type="component" value="Unplaced"/>
</dbReference>
<protein>
    <submittedName>
        <fullName evidence="3">Uncharacterized protein LOC110745657</fullName>
    </submittedName>
</protein>
<dbReference type="GeneID" id="110745657"/>
<proteinExistence type="predicted"/>
<reference evidence="3" key="1">
    <citation type="submission" date="2025-08" db="UniProtKB">
        <authorList>
            <consortium name="RefSeq"/>
        </authorList>
    </citation>
    <scope>IDENTIFICATION</scope>
</reference>
<evidence type="ECO:0000256" key="1">
    <source>
        <dbReference type="SAM" id="MobiDB-lite"/>
    </source>
</evidence>
<dbReference type="AlphaFoldDB" id="A0A6P5R996"/>
<feature type="region of interest" description="Disordered" evidence="1">
    <location>
        <begin position="1"/>
        <end position="40"/>
    </location>
</feature>
<dbReference type="PANTHER" id="PTHR33240:SF15">
    <property type="entry name" value="GAG-PRO-LIKE PROTEIN"/>
    <property type="match status" value="1"/>
</dbReference>
<keyword evidence="2" id="KW-1185">Reference proteome</keyword>
<dbReference type="CDD" id="cd00303">
    <property type="entry name" value="retropepsin_like"/>
    <property type="match status" value="1"/>
</dbReference>
<name>A0A6P5R996_PRUAV</name>